<dbReference type="PROSITE" id="PS00141">
    <property type="entry name" value="ASP_PROTEASE"/>
    <property type="match status" value="1"/>
</dbReference>
<evidence type="ECO:0000313" key="2">
    <source>
        <dbReference type="EnsemblPlants" id="AET7Gv20229200.1"/>
    </source>
</evidence>
<protein>
    <recommendedName>
        <fullName evidence="4">Retrotransposon gag domain-containing protein</fullName>
    </recommendedName>
</protein>
<dbReference type="PANTHER" id="PTHR15503:SF22">
    <property type="entry name" value="TRANSPOSON TY3-I GAG POLYPROTEIN"/>
    <property type="match status" value="1"/>
</dbReference>
<evidence type="ECO:0000313" key="3">
    <source>
        <dbReference type="Proteomes" id="UP000015105"/>
    </source>
</evidence>
<dbReference type="InterPro" id="IPR021109">
    <property type="entry name" value="Peptidase_aspartic_dom_sf"/>
</dbReference>
<reference evidence="3" key="2">
    <citation type="journal article" date="2017" name="Nat. Plants">
        <title>The Aegilops tauschii genome reveals multiple impacts of transposons.</title>
        <authorList>
            <person name="Zhao G."/>
            <person name="Zou C."/>
            <person name="Li K."/>
            <person name="Wang K."/>
            <person name="Li T."/>
            <person name="Gao L."/>
            <person name="Zhang X."/>
            <person name="Wang H."/>
            <person name="Yang Z."/>
            <person name="Liu X."/>
            <person name="Jiang W."/>
            <person name="Mao L."/>
            <person name="Kong X."/>
            <person name="Jiao Y."/>
            <person name="Jia J."/>
        </authorList>
    </citation>
    <scope>NUCLEOTIDE SEQUENCE [LARGE SCALE GENOMIC DNA]</scope>
    <source>
        <strain evidence="3">cv. AL8/78</strain>
    </source>
</reference>
<evidence type="ECO:0000256" key="1">
    <source>
        <dbReference type="SAM" id="MobiDB-lite"/>
    </source>
</evidence>
<dbReference type="CDD" id="cd00303">
    <property type="entry name" value="retropepsin_like"/>
    <property type="match status" value="1"/>
</dbReference>
<dbReference type="Gene3D" id="2.40.70.10">
    <property type="entry name" value="Acid Proteases"/>
    <property type="match status" value="1"/>
</dbReference>
<dbReference type="InterPro" id="IPR043502">
    <property type="entry name" value="DNA/RNA_pol_sf"/>
</dbReference>
<evidence type="ECO:0008006" key="4">
    <source>
        <dbReference type="Google" id="ProtNLM"/>
    </source>
</evidence>
<reference evidence="3" key="1">
    <citation type="journal article" date="2014" name="Science">
        <title>Ancient hybridizations among the ancestral genomes of bread wheat.</title>
        <authorList>
            <consortium name="International Wheat Genome Sequencing Consortium,"/>
            <person name="Marcussen T."/>
            <person name="Sandve S.R."/>
            <person name="Heier L."/>
            <person name="Spannagl M."/>
            <person name="Pfeifer M."/>
            <person name="Jakobsen K.S."/>
            <person name="Wulff B.B."/>
            <person name="Steuernagel B."/>
            <person name="Mayer K.F."/>
            <person name="Olsen O.A."/>
        </authorList>
    </citation>
    <scope>NUCLEOTIDE SEQUENCE [LARGE SCALE GENOMIC DNA]</scope>
    <source>
        <strain evidence="3">cv. AL8/78</strain>
    </source>
</reference>
<dbReference type="Proteomes" id="UP000015105">
    <property type="component" value="Chromosome 7D"/>
</dbReference>
<dbReference type="SUPFAM" id="SSF56672">
    <property type="entry name" value="DNA/RNA polymerases"/>
    <property type="match status" value="1"/>
</dbReference>
<dbReference type="AlphaFoldDB" id="A0A453QMI9"/>
<accession>A0A453QMI9</accession>
<keyword evidence="3" id="KW-1185">Reference proteome</keyword>
<dbReference type="InterPro" id="IPR032567">
    <property type="entry name" value="RTL1-rel"/>
</dbReference>
<reference evidence="2" key="5">
    <citation type="journal article" date="2021" name="G3 (Bethesda)">
        <title>Aegilops tauschii genome assembly Aet v5.0 features greater sequence contiguity and improved annotation.</title>
        <authorList>
            <person name="Wang L."/>
            <person name="Zhu T."/>
            <person name="Rodriguez J.C."/>
            <person name="Deal K.R."/>
            <person name="Dubcovsky J."/>
            <person name="McGuire P.E."/>
            <person name="Lux T."/>
            <person name="Spannagl M."/>
            <person name="Mayer K.F.X."/>
            <person name="Baldrich P."/>
            <person name="Meyers B.C."/>
            <person name="Huo N."/>
            <person name="Gu Y.Q."/>
            <person name="Zhou H."/>
            <person name="Devos K.M."/>
            <person name="Bennetzen J.L."/>
            <person name="Unver T."/>
            <person name="Budak H."/>
            <person name="Gulick P.J."/>
            <person name="Galiba G."/>
            <person name="Kalapos B."/>
            <person name="Nelson D.R."/>
            <person name="Li P."/>
            <person name="You F.M."/>
            <person name="Luo M.C."/>
            <person name="Dvorak J."/>
        </authorList>
    </citation>
    <scope>NUCLEOTIDE SEQUENCE [LARGE SCALE GENOMIC DNA]</scope>
    <source>
        <strain evidence="2">cv. AL8/78</strain>
    </source>
</reference>
<dbReference type="GO" id="GO:0004190">
    <property type="term" value="F:aspartic-type endopeptidase activity"/>
    <property type="evidence" value="ECO:0007669"/>
    <property type="project" value="InterPro"/>
</dbReference>
<dbReference type="EnsemblPlants" id="AET7Gv20229200.1">
    <property type="protein sequence ID" value="AET7Gv20229200.1"/>
    <property type="gene ID" value="AET7Gv20229200"/>
</dbReference>
<reference evidence="2" key="4">
    <citation type="submission" date="2019-03" db="UniProtKB">
        <authorList>
            <consortium name="EnsemblPlants"/>
        </authorList>
    </citation>
    <scope>IDENTIFICATION</scope>
</reference>
<dbReference type="SUPFAM" id="SSF50630">
    <property type="entry name" value="Acid proteases"/>
    <property type="match status" value="1"/>
</dbReference>
<sequence length="448" mass="48713">MHSLLAHHSSWDPLFFTTHFIDGLHSEIKVAVMLHRPKDLDTAVALAELQEEAVEMVRQEQESQVTARGLTSMARAGRFSARPSLPVTVASSSNGLKGAPTSPGTPAPDGRRSPDSARIAIGVPSVDDKLKTLRAYRRARGLCFTCGERWGQGHTCAATVPLHVVEELVGMLTVPASPESAASQDNSEEEDLCLLSTAATSGTESPRAFRMLGTLQGKSLLMLVDSGSSHSFINSEIAKDWPEVQAMSKPLRVRVADGAVTVCNTEVPGCEYHIQGHVFQSTLKLFPLRSYDMILGMDWLESRGLMNIDWGAKSMIFQHQGQFIQLQGVSADAHKCPSISTVQLQLLQAQEAVFALVQLCSVKPEGDSSSIPAVVQELLAEFSELFEEPRGLPPHRSFDHAIDLLPGAIPVNIRPYRYSPAQKDEIEAQVADMLAQGIIQISRSPFSS</sequence>
<organism evidence="2 3">
    <name type="scientific">Aegilops tauschii subsp. strangulata</name>
    <name type="common">Goatgrass</name>
    <dbReference type="NCBI Taxonomy" id="200361"/>
    <lineage>
        <taxon>Eukaryota</taxon>
        <taxon>Viridiplantae</taxon>
        <taxon>Streptophyta</taxon>
        <taxon>Embryophyta</taxon>
        <taxon>Tracheophyta</taxon>
        <taxon>Spermatophyta</taxon>
        <taxon>Magnoliopsida</taxon>
        <taxon>Liliopsida</taxon>
        <taxon>Poales</taxon>
        <taxon>Poaceae</taxon>
        <taxon>BOP clade</taxon>
        <taxon>Pooideae</taxon>
        <taxon>Triticodae</taxon>
        <taxon>Triticeae</taxon>
        <taxon>Triticinae</taxon>
        <taxon>Aegilops</taxon>
    </lineage>
</organism>
<dbReference type="InterPro" id="IPR001969">
    <property type="entry name" value="Aspartic_peptidase_AS"/>
</dbReference>
<dbReference type="GO" id="GO:0006508">
    <property type="term" value="P:proteolysis"/>
    <property type="evidence" value="ECO:0007669"/>
    <property type="project" value="InterPro"/>
</dbReference>
<feature type="region of interest" description="Disordered" evidence="1">
    <location>
        <begin position="89"/>
        <end position="117"/>
    </location>
</feature>
<name>A0A453QMI9_AEGTS</name>
<proteinExistence type="predicted"/>
<dbReference type="Pfam" id="PF08284">
    <property type="entry name" value="RVP_2"/>
    <property type="match status" value="1"/>
</dbReference>
<dbReference type="Gene3D" id="3.10.10.10">
    <property type="entry name" value="HIV Type 1 Reverse Transcriptase, subunit A, domain 1"/>
    <property type="match status" value="1"/>
</dbReference>
<reference evidence="2" key="3">
    <citation type="journal article" date="2017" name="Nature">
        <title>Genome sequence of the progenitor of the wheat D genome Aegilops tauschii.</title>
        <authorList>
            <person name="Luo M.C."/>
            <person name="Gu Y.Q."/>
            <person name="Puiu D."/>
            <person name="Wang H."/>
            <person name="Twardziok S.O."/>
            <person name="Deal K.R."/>
            <person name="Huo N."/>
            <person name="Zhu T."/>
            <person name="Wang L."/>
            <person name="Wang Y."/>
            <person name="McGuire P.E."/>
            <person name="Liu S."/>
            <person name="Long H."/>
            <person name="Ramasamy R.K."/>
            <person name="Rodriguez J.C."/>
            <person name="Van S.L."/>
            <person name="Yuan L."/>
            <person name="Wang Z."/>
            <person name="Xia Z."/>
            <person name="Xiao L."/>
            <person name="Anderson O.D."/>
            <person name="Ouyang S."/>
            <person name="Liang Y."/>
            <person name="Zimin A.V."/>
            <person name="Pertea G."/>
            <person name="Qi P."/>
            <person name="Bennetzen J.L."/>
            <person name="Dai X."/>
            <person name="Dawson M.W."/>
            <person name="Muller H.G."/>
            <person name="Kugler K."/>
            <person name="Rivarola-Duarte L."/>
            <person name="Spannagl M."/>
            <person name="Mayer K.F.X."/>
            <person name="Lu F.H."/>
            <person name="Bevan M.W."/>
            <person name="Leroy P."/>
            <person name="Li P."/>
            <person name="You F.M."/>
            <person name="Sun Q."/>
            <person name="Liu Z."/>
            <person name="Lyons E."/>
            <person name="Wicker T."/>
            <person name="Salzberg S.L."/>
            <person name="Devos K.M."/>
            <person name="Dvorak J."/>
        </authorList>
    </citation>
    <scope>NUCLEOTIDE SEQUENCE [LARGE SCALE GENOMIC DNA]</scope>
    <source>
        <strain evidence="2">cv. AL8/78</strain>
    </source>
</reference>
<dbReference type="Gramene" id="AET7Gv20229200.1">
    <property type="protein sequence ID" value="AET7Gv20229200.1"/>
    <property type="gene ID" value="AET7Gv20229200"/>
</dbReference>
<dbReference type="PANTHER" id="PTHR15503">
    <property type="entry name" value="LDOC1 RELATED"/>
    <property type="match status" value="1"/>
</dbReference>